<keyword evidence="6" id="KW-1185">Reference proteome</keyword>
<dbReference type="AlphaFoldDB" id="A0A7H0LPP6"/>
<evidence type="ECO:0000256" key="3">
    <source>
        <dbReference type="ARBA" id="ARBA00022752"/>
    </source>
</evidence>
<evidence type="ECO:0000256" key="4">
    <source>
        <dbReference type="SAM" id="MobiDB-lite"/>
    </source>
</evidence>
<keyword evidence="3" id="KW-0583">PHB biosynthesis</keyword>
<sequence length="119" mass="12974">MALPPTPDPSAFMREMLGQWEQMTNQLGGEMMKSGEFARVVQGASTAQMKAQAAAHQMMDKALAAANMPSRSEVEDLSARLRGVEETVGRIEALLMAQAGIKPPERPKPKRTRKPPAKD</sequence>
<evidence type="ECO:0000313" key="5">
    <source>
        <dbReference type="EMBL" id="QNQ11649.1"/>
    </source>
</evidence>
<dbReference type="GO" id="GO:0042619">
    <property type="term" value="P:poly-hydroxybutyrate biosynthetic process"/>
    <property type="evidence" value="ECO:0007669"/>
    <property type="project" value="UniProtKB-KW"/>
</dbReference>
<comment type="pathway">
    <text evidence="1">Biopolymer metabolism; poly-(R)-3-hydroxybutanoate biosynthesis.</text>
</comment>
<protein>
    <recommendedName>
        <fullName evidence="2">Poly(3-hydroxyalkanoate) polymerase subunit PhaE</fullName>
    </recommendedName>
</protein>
<gene>
    <name evidence="5" type="ORF">H3Z74_11245</name>
</gene>
<proteinExistence type="predicted"/>
<evidence type="ECO:0000256" key="2">
    <source>
        <dbReference type="ARBA" id="ARBA00019066"/>
    </source>
</evidence>
<feature type="compositionally biased region" description="Basic residues" evidence="4">
    <location>
        <begin position="108"/>
        <end position="119"/>
    </location>
</feature>
<organism evidence="5 6">
    <name type="scientific">Sphingomonas alpina</name>
    <dbReference type="NCBI Taxonomy" id="653931"/>
    <lineage>
        <taxon>Bacteria</taxon>
        <taxon>Pseudomonadati</taxon>
        <taxon>Pseudomonadota</taxon>
        <taxon>Alphaproteobacteria</taxon>
        <taxon>Sphingomonadales</taxon>
        <taxon>Sphingomonadaceae</taxon>
        <taxon>Sphingomonas</taxon>
    </lineage>
</organism>
<dbReference type="Proteomes" id="UP000516148">
    <property type="component" value="Chromosome"/>
</dbReference>
<dbReference type="RefSeq" id="WP_187763954.1">
    <property type="nucleotide sequence ID" value="NZ_CP061038.1"/>
</dbReference>
<feature type="region of interest" description="Disordered" evidence="4">
    <location>
        <begin position="96"/>
        <end position="119"/>
    </location>
</feature>
<evidence type="ECO:0000313" key="6">
    <source>
        <dbReference type="Proteomes" id="UP000516148"/>
    </source>
</evidence>
<accession>A0A7H0LPP6</accession>
<evidence type="ECO:0000256" key="1">
    <source>
        <dbReference type="ARBA" id="ARBA00004683"/>
    </source>
</evidence>
<dbReference type="KEGG" id="spap:H3Z74_11245"/>
<dbReference type="Pfam" id="PF09712">
    <property type="entry name" value="PHA_synth_III_E"/>
    <property type="match status" value="1"/>
</dbReference>
<reference evidence="5 6" key="1">
    <citation type="submission" date="2020-09" db="EMBL/GenBank/DDBJ databases">
        <title>Sphingomonas sp., a new species isolated from pork steak.</title>
        <authorList>
            <person name="Heidler von Heilborn D."/>
        </authorList>
    </citation>
    <scope>NUCLEOTIDE SEQUENCE [LARGE SCALE GENOMIC DNA]</scope>
    <source>
        <strain evidence="6">S8-3T</strain>
    </source>
</reference>
<name>A0A7H0LPP6_9SPHN</name>
<dbReference type="UniPathway" id="UPA00917"/>
<dbReference type="InterPro" id="IPR010123">
    <property type="entry name" value="PHA_synth_III_E"/>
</dbReference>
<dbReference type="EMBL" id="CP061038">
    <property type="protein sequence ID" value="QNQ11649.1"/>
    <property type="molecule type" value="Genomic_DNA"/>
</dbReference>